<feature type="repeat" description="PPR" evidence="2">
    <location>
        <begin position="317"/>
        <end position="351"/>
    </location>
</feature>
<dbReference type="PROSITE" id="PS51375">
    <property type="entry name" value="PPR"/>
    <property type="match status" value="3"/>
</dbReference>
<feature type="region of interest" description="Disordered" evidence="3">
    <location>
        <begin position="467"/>
        <end position="489"/>
    </location>
</feature>
<dbReference type="FunFam" id="1.25.40.10:FF:000351">
    <property type="entry name" value="Pentatricopeptide repeat-containing protein"/>
    <property type="match status" value="1"/>
</dbReference>
<dbReference type="NCBIfam" id="TIGR00756">
    <property type="entry name" value="PPR"/>
    <property type="match status" value="3"/>
</dbReference>
<feature type="repeat" description="PPR" evidence="2">
    <location>
        <begin position="114"/>
        <end position="148"/>
    </location>
</feature>
<evidence type="ECO:0000313" key="4">
    <source>
        <dbReference type="EMBL" id="KAK6923851.1"/>
    </source>
</evidence>
<dbReference type="InterPro" id="IPR011990">
    <property type="entry name" value="TPR-like_helical_dom_sf"/>
</dbReference>
<dbReference type="Gene3D" id="1.25.40.10">
    <property type="entry name" value="Tetratricopeptide repeat domain"/>
    <property type="match status" value="4"/>
</dbReference>
<evidence type="ECO:0000256" key="3">
    <source>
        <dbReference type="SAM" id="MobiDB-lite"/>
    </source>
</evidence>
<keyword evidence="5" id="KW-1185">Reference proteome</keyword>
<dbReference type="PANTHER" id="PTHR47926">
    <property type="entry name" value="PENTATRICOPEPTIDE REPEAT-CONTAINING PROTEIN"/>
    <property type="match status" value="1"/>
</dbReference>
<reference evidence="4 5" key="1">
    <citation type="submission" date="2023-12" db="EMBL/GenBank/DDBJ databases">
        <title>A high-quality genome assembly for Dillenia turbinata (Dilleniales).</title>
        <authorList>
            <person name="Chanderbali A."/>
        </authorList>
    </citation>
    <scope>NUCLEOTIDE SEQUENCE [LARGE SCALE GENOMIC DNA]</scope>
    <source>
        <strain evidence="4">LSX21</strain>
        <tissue evidence="4">Leaf</tissue>
    </source>
</reference>
<organism evidence="4 5">
    <name type="scientific">Dillenia turbinata</name>
    <dbReference type="NCBI Taxonomy" id="194707"/>
    <lineage>
        <taxon>Eukaryota</taxon>
        <taxon>Viridiplantae</taxon>
        <taxon>Streptophyta</taxon>
        <taxon>Embryophyta</taxon>
        <taxon>Tracheophyta</taxon>
        <taxon>Spermatophyta</taxon>
        <taxon>Magnoliopsida</taxon>
        <taxon>eudicotyledons</taxon>
        <taxon>Gunneridae</taxon>
        <taxon>Pentapetalae</taxon>
        <taxon>Dilleniales</taxon>
        <taxon>Dilleniaceae</taxon>
        <taxon>Dillenia</taxon>
    </lineage>
</organism>
<feature type="repeat" description="PPR" evidence="2">
    <location>
        <begin position="216"/>
        <end position="250"/>
    </location>
</feature>
<evidence type="ECO:0000256" key="1">
    <source>
        <dbReference type="ARBA" id="ARBA00022737"/>
    </source>
</evidence>
<proteinExistence type="predicted"/>
<comment type="caution">
    <text evidence="4">The sequence shown here is derived from an EMBL/GenBank/DDBJ whole genome shotgun (WGS) entry which is preliminary data.</text>
</comment>
<dbReference type="EMBL" id="JBAMMX010000017">
    <property type="protein sequence ID" value="KAK6923851.1"/>
    <property type="molecule type" value="Genomic_DNA"/>
</dbReference>
<dbReference type="Pfam" id="PF13041">
    <property type="entry name" value="PPR_2"/>
    <property type="match status" value="3"/>
</dbReference>
<feature type="compositionally biased region" description="Polar residues" evidence="3">
    <location>
        <begin position="476"/>
        <end position="489"/>
    </location>
</feature>
<dbReference type="GO" id="GO:0009451">
    <property type="term" value="P:RNA modification"/>
    <property type="evidence" value="ECO:0007669"/>
    <property type="project" value="InterPro"/>
</dbReference>
<name>A0AAN8Z3W9_9MAGN</name>
<dbReference type="GO" id="GO:0003723">
    <property type="term" value="F:RNA binding"/>
    <property type="evidence" value="ECO:0007669"/>
    <property type="project" value="InterPro"/>
</dbReference>
<dbReference type="PANTHER" id="PTHR47926:SF478">
    <property type="entry name" value="PENTACOTRIPEPTIDE-REPEAT REGION OF PRORP DOMAIN-CONTAINING PROTEIN"/>
    <property type="match status" value="1"/>
</dbReference>
<dbReference type="Proteomes" id="UP001370490">
    <property type="component" value="Unassembled WGS sequence"/>
</dbReference>
<dbReference type="AlphaFoldDB" id="A0AAN8Z3W9"/>
<sequence>MPQKRAVKFLGLSKWVGAFHATPARLEKILPLPLNSFNVFSQNTEPKDTSKFYTDLIRQCIQSKSISDLRTIQTHMIKSGFSHLSLGNKLIDAFLKCGSIEEARNLFDELPQRHIVTWNSMISSYISQRRSEEAVKLYNRMVLERAFPDEFTFSSIFKAFSQLDLVYEGRRAHGQAVVFGLEVSNAFVGSSLVDMYAKFGKFRDARMVLDRVAEKDVVLVTALIVGFAQHGRNVEALEVFKEMIDEGIEANGYTFASILSSCANLKDLLMGMLIHGLVIRSGFEFAVAAQTSLLTMYSKCGLVDDSLKVFKQIIEPNQVTWTSLITGLSQNGREEIALSKFRRMLRSSISPNAFTFSSVLRACSSLAMLEQGKQIHAMVAKYGLSGDTFTGAALIDFYGKCGITEMARLAFDRLSKLDVVSLNTMIYSYAQNGYGNEALKLFNPSLGCLVSSEREGIDQDLKLSNDASQRNHHNFSSHSDSQKTLLRKR</sequence>
<dbReference type="InterPro" id="IPR002885">
    <property type="entry name" value="PPR_rpt"/>
</dbReference>
<accession>A0AAN8Z3W9</accession>
<keyword evidence="1" id="KW-0677">Repeat</keyword>
<evidence type="ECO:0000313" key="5">
    <source>
        <dbReference type="Proteomes" id="UP001370490"/>
    </source>
</evidence>
<evidence type="ECO:0000256" key="2">
    <source>
        <dbReference type="PROSITE-ProRule" id="PRU00708"/>
    </source>
</evidence>
<gene>
    <name evidence="4" type="ORF">RJ641_010051</name>
</gene>
<dbReference type="Pfam" id="PF01535">
    <property type="entry name" value="PPR"/>
    <property type="match status" value="3"/>
</dbReference>
<dbReference type="FunFam" id="1.25.40.10:FF:000344">
    <property type="entry name" value="Pentatricopeptide repeat-containing protein"/>
    <property type="match status" value="1"/>
</dbReference>
<protein>
    <submittedName>
        <fullName evidence="4">Pentatricopeptide repeat</fullName>
    </submittedName>
</protein>
<dbReference type="InterPro" id="IPR046960">
    <property type="entry name" value="PPR_At4g14850-like_plant"/>
</dbReference>